<protein>
    <submittedName>
        <fullName evidence="1">Uncharacterized protein</fullName>
    </submittedName>
</protein>
<evidence type="ECO:0000313" key="2">
    <source>
        <dbReference type="Proteomes" id="UP000071561"/>
    </source>
</evidence>
<proteinExistence type="predicted"/>
<name>A0A127VBT3_9SPHI</name>
<dbReference type="AlphaFoldDB" id="A0A127VBT3"/>
<gene>
    <name evidence="1" type="ORF">AY601_1898</name>
</gene>
<keyword evidence="2" id="KW-1185">Reference proteome</keyword>
<dbReference type="RefSeq" id="WP_157287808.1">
    <property type="nucleotide sequence ID" value="NZ_CP014504.1"/>
</dbReference>
<dbReference type="KEGG" id="pcm:AY601_1898"/>
<reference evidence="1 2" key="1">
    <citation type="submission" date="2016-03" db="EMBL/GenBank/DDBJ databases">
        <title>Complete genome sequence of Pedobacter cryoconitis PAMC 27485.</title>
        <authorList>
            <person name="Lee J."/>
            <person name="Kim O.-S."/>
        </authorList>
    </citation>
    <scope>NUCLEOTIDE SEQUENCE [LARGE SCALE GENOMIC DNA]</scope>
    <source>
        <strain evidence="1 2">PAMC 27485</strain>
    </source>
</reference>
<organism evidence="1 2">
    <name type="scientific">Pedobacter cryoconitis</name>
    <dbReference type="NCBI Taxonomy" id="188932"/>
    <lineage>
        <taxon>Bacteria</taxon>
        <taxon>Pseudomonadati</taxon>
        <taxon>Bacteroidota</taxon>
        <taxon>Sphingobacteriia</taxon>
        <taxon>Sphingobacteriales</taxon>
        <taxon>Sphingobacteriaceae</taxon>
        <taxon>Pedobacter</taxon>
    </lineage>
</organism>
<sequence length="206" mass="24760">MKISRDDPFNLNLCIRGLGVLTTYMHSDIYEYIYYFTFKKVMKSYAKDFKDAWEQYLDEDKFFEKIEDPFVQNALKTQFKLMEFKLELIRRFGFTETEDLEDADIIIQAQRFKPYVLIYKKAKSYKKLKLYYERTLEGIIACLYSYAAAITVQRYKIPLVFKRQFNSPDQSWSRLLNTDDNNVELLKQVISGLKEDLDQLRMLLKK</sequence>
<accession>A0A127VBT3</accession>
<dbReference type="PATRIC" id="fig|188932.3.peg.1987"/>
<dbReference type="OrthoDB" id="772257at2"/>
<dbReference type="EMBL" id="CP014504">
    <property type="protein sequence ID" value="AMP98806.1"/>
    <property type="molecule type" value="Genomic_DNA"/>
</dbReference>
<evidence type="ECO:0000313" key="1">
    <source>
        <dbReference type="EMBL" id="AMP98806.1"/>
    </source>
</evidence>
<dbReference type="Proteomes" id="UP000071561">
    <property type="component" value="Chromosome"/>
</dbReference>